<dbReference type="AlphaFoldDB" id="A0A5E8UXM4"/>
<dbReference type="InterPro" id="IPR023393">
    <property type="entry name" value="START-like_dom_sf"/>
</dbReference>
<reference evidence="1 2" key="1">
    <citation type="submission" date="2008-01" db="EMBL/GenBank/DDBJ databases">
        <authorList>
            <person name="Wagner-Dobler I."/>
            <person name="Ferriera S."/>
            <person name="Johnson J."/>
            <person name="Kravitz S."/>
            <person name="Beeson K."/>
            <person name="Sutton G."/>
            <person name="Rogers Y.-H."/>
            <person name="Friedman R."/>
            <person name="Frazier M."/>
            <person name="Venter J.C."/>
        </authorList>
    </citation>
    <scope>NUCLEOTIDE SEQUENCE [LARGE SCALE GENOMIC DNA]</scope>
    <source>
        <strain evidence="2">DSM 17067 / NCIMB 14079 / DFL-11</strain>
    </source>
</reference>
<protein>
    <submittedName>
        <fullName evidence="1">Polyketide cyclase / dehydrase and lipid transport</fullName>
    </submittedName>
</protein>
<proteinExistence type="predicted"/>
<dbReference type="Gene3D" id="3.30.530.20">
    <property type="match status" value="1"/>
</dbReference>
<evidence type="ECO:0000313" key="2">
    <source>
        <dbReference type="Proteomes" id="UP000004703"/>
    </source>
</evidence>
<organism evidence="1 2">
    <name type="scientific">Roseibium alexandrii (strain DSM 17067 / NCIMB 14079 / DFL-11)</name>
    <name type="common">Labrenzia alexandrii</name>
    <dbReference type="NCBI Taxonomy" id="244592"/>
    <lineage>
        <taxon>Bacteria</taxon>
        <taxon>Pseudomonadati</taxon>
        <taxon>Pseudomonadota</taxon>
        <taxon>Alphaproteobacteria</taxon>
        <taxon>Hyphomicrobiales</taxon>
        <taxon>Stappiaceae</taxon>
        <taxon>Roseibium</taxon>
    </lineage>
</organism>
<accession>A0A5E8UXM4</accession>
<gene>
    <name evidence="1" type="ORF">SADFL11_00045730</name>
</gene>
<evidence type="ECO:0000313" key="1">
    <source>
        <dbReference type="EMBL" id="RMX61871.1"/>
    </source>
</evidence>
<dbReference type="Proteomes" id="UP000004703">
    <property type="component" value="Chromosome"/>
</dbReference>
<dbReference type="SUPFAM" id="SSF55961">
    <property type="entry name" value="Bet v1-like"/>
    <property type="match status" value="1"/>
</dbReference>
<comment type="caution">
    <text evidence="1">The sequence shown here is derived from an EMBL/GenBank/DDBJ whole genome shotgun (WGS) entry which is preliminary data.</text>
</comment>
<name>A0A5E8UXM4_ROSAD</name>
<dbReference type="EMBL" id="ACCU02000003">
    <property type="protein sequence ID" value="RMX61871.1"/>
    <property type="molecule type" value="Genomic_DNA"/>
</dbReference>
<reference evidence="1 2" key="2">
    <citation type="submission" date="2013-04" db="EMBL/GenBank/DDBJ databases">
        <authorList>
            <person name="Fiebig A."/>
            <person name="Pradella S."/>
            <person name="Wagner-Doebler I."/>
        </authorList>
    </citation>
    <scope>NUCLEOTIDE SEQUENCE [LARGE SCALE GENOMIC DNA]</scope>
    <source>
        <strain evidence="2">DSM 17067 / NCIMB 14079 / DFL-11</strain>
    </source>
</reference>
<sequence>MDVFLLLVGLVFGGTVSWAISHHFASQSNEERNNEVTFLVRVPCKIETAWEFISNPGNFHNFLHNRSERFQHEIIRPGVPFKTYTNQSVAYDQFVVDWDPPHRFAWGHLPDRWSYKLDLNERGAETDITLTRAFRKLSWYEVIWFKIIPSAGINADSPPNLTEGTIARLKKSLHEICVSETGFAPHGKEDEAKPYSAPQD</sequence>